<organism evidence="1 2">
    <name type="scientific">Rhodococcus globerulus</name>
    <dbReference type="NCBI Taxonomy" id="33008"/>
    <lineage>
        <taxon>Bacteria</taxon>
        <taxon>Bacillati</taxon>
        <taxon>Actinomycetota</taxon>
        <taxon>Actinomycetes</taxon>
        <taxon>Mycobacteriales</taxon>
        <taxon>Nocardiaceae</taxon>
        <taxon>Rhodococcus</taxon>
    </lineage>
</organism>
<keyword evidence="2" id="KW-1185">Reference proteome</keyword>
<evidence type="ECO:0000313" key="2">
    <source>
        <dbReference type="Proteomes" id="UP001185927"/>
    </source>
</evidence>
<proteinExistence type="predicted"/>
<dbReference type="Proteomes" id="UP001185927">
    <property type="component" value="Unassembled WGS sequence"/>
</dbReference>
<comment type="caution">
    <text evidence="1">The sequence shown here is derived from an EMBL/GenBank/DDBJ whole genome shotgun (WGS) entry which is preliminary data.</text>
</comment>
<accession>A0ABU4C545</accession>
<sequence>MSWKPAPDEGQAGTVLLPNGEWAYRYKGSTELIHMKKPPTADDPAEAAAE</sequence>
<name>A0ABU4C545_RHOGO</name>
<gene>
    <name evidence="1" type="ORF">R3Q16_34085</name>
</gene>
<evidence type="ECO:0000313" key="1">
    <source>
        <dbReference type="EMBL" id="MDV6271625.1"/>
    </source>
</evidence>
<dbReference type="RefSeq" id="WP_317546205.1">
    <property type="nucleotide sequence ID" value="NZ_JAWLKB010000061.1"/>
</dbReference>
<dbReference type="EMBL" id="JAWLKB010000061">
    <property type="protein sequence ID" value="MDV6271625.1"/>
    <property type="molecule type" value="Genomic_DNA"/>
</dbReference>
<protein>
    <submittedName>
        <fullName evidence="1">Uncharacterized protein</fullName>
    </submittedName>
</protein>
<reference evidence="1 2" key="1">
    <citation type="submission" date="2023-10" db="EMBL/GenBank/DDBJ databases">
        <title>Development of a sustainable strategy for remediation of hydrocarbon-contaminated territories based on the waste exchange concept.</title>
        <authorList>
            <person name="Krivoruchko A."/>
        </authorList>
    </citation>
    <scope>NUCLEOTIDE SEQUENCE [LARGE SCALE GENOMIC DNA]</scope>
    <source>
        <strain evidence="1 2">IEGM 1203</strain>
    </source>
</reference>